<evidence type="ECO:0000313" key="6">
    <source>
        <dbReference type="Proteomes" id="UP001218231"/>
    </source>
</evidence>
<evidence type="ECO:0000256" key="4">
    <source>
        <dbReference type="SAM" id="SignalP"/>
    </source>
</evidence>
<dbReference type="PANTHER" id="PTHR30035:SF3">
    <property type="entry name" value="INTERMEMBRANE PHOSPHOLIPID TRANSPORT SYSTEM LIPOPROTEIN MLAA"/>
    <property type="match status" value="1"/>
</dbReference>
<feature type="signal peptide" evidence="4">
    <location>
        <begin position="1"/>
        <end position="18"/>
    </location>
</feature>
<sequence length="330" mass="34705">MALSLALPLALAPLAAAASPPDPVPAPDDDAAAQVAAIAAEHPDENAPIIVVGMAQAAKRDGKTFEEPDEGPDTIANLANPDPLEGMNRVFFAITQPIDRFILRPAAIVYRTVLPEPVRDGVHNALANIFMPSTLANDMIQLKPARAWQTAKRFVLNSTLGMGGLIDVAKRKPFNTPAHSNGFSNTLGVAGAGPGVYLYLPLLGPTTIRDLIGMGGDAFTQPLLLDHVSRPQVSVAPNRRPRSFVTAAVSVSTPGAIALGTSGIDTRARAEPELKALKAQSVDFYAALRSTYLQHRAGQIAALKVPPGQAPEVPEFDDPLEDPGAKPVKP</sequence>
<accession>A0ABY7TV46</accession>
<evidence type="ECO:0000256" key="1">
    <source>
        <dbReference type="ARBA" id="ARBA00010634"/>
    </source>
</evidence>
<feature type="region of interest" description="Disordered" evidence="3">
    <location>
        <begin position="305"/>
        <end position="330"/>
    </location>
</feature>
<dbReference type="PRINTS" id="PR01805">
    <property type="entry name" value="VACJLIPOPROT"/>
</dbReference>
<evidence type="ECO:0000256" key="3">
    <source>
        <dbReference type="SAM" id="MobiDB-lite"/>
    </source>
</evidence>
<dbReference type="RefSeq" id="WP_273617506.1">
    <property type="nucleotide sequence ID" value="NZ_CP103868.1"/>
</dbReference>
<gene>
    <name evidence="5" type="ORF">PQ457_14515</name>
</gene>
<dbReference type="Pfam" id="PF04333">
    <property type="entry name" value="MlaA"/>
    <property type="match status" value="1"/>
</dbReference>
<protein>
    <submittedName>
        <fullName evidence="5">VacJ family lipoprotein</fullName>
    </submittedName>
</protein>
<keyword evidence="2 4" id="KW-0732">Signal</keyword>
<keyword evidence="5" id="KW-0449">Lipoprotein</keyword>
<keyword evidence="6" id="KW-1185">Reference proteome</keyword>
<dbReference type="InterPro" id="IPR007428">
    <property type="entry name" value="MlaA"/>
</dbReference>
<comment type="similarity">
    <text evidence="1">Belongs to the MlaA family.</text>
</comment>
<evidence type="ECO:0000256" key="2">
    <source>
        <dbReference type="ARBA" id="ARBA00022729"/>
    </source>
</evidence>
<evidence type="ECO:0000313" key="5">
    <source>
        <dbReference type="EMBL" id="WCT77117.1"/>
    </source>
</evidence>
<dbReference type="PANTHER" id="PTHR30035">
    <property type="entry name" value="LIPOPROTEIN VACJ-RELATED"/>
    <property type="match status" value="1"/>
</dbReference>
<organism evidence="5 6">
    <name type="scientific">Novosphingobium humi</name>
    <dbReference type="NCBI Taxonomy" id="2282397"/>
    <lineage>
        <taxon>Bacteria</taxon>
        <taxon>Pseudomonadati</taxon>
        <taxon>Pseudomonadota</taxon>
        <taxon>Alphaproteobacteria</taxon>
        <taxon>Sphingomonadales</taxon>
        <taxon>Sphingomonadaceae</taxon>
        <taxon>Novosphingobium</taxon>
    </lineage>
</organism>
<feature type="chain" id="PRO_5046605138" evidence="4">
    <location>
        <begin position="19"/>
        <end position="330"/>
    </location>
</feature>
<dbReference type="Proteomes" id="UP001218231">
    <property type="component" value="Chromosome"/>
</dbReference>
<name>A0ABY7TV46_9SPHN</name>
<reference evidence="5 6" key="1">
    <citation type="submission" date="2023-02" db="EMBL/GenBank/DDBJ databases">
        <title>Genome sequence of Novosphingobium humi KACC 19094.</title>
        <authorList>
            <person name="Kim S."/>
            <person name="Heo J."/>
            <person name="Kwon S.-W."/>
        </authorList>
    </citation>
    <scope>NUCLEOTIDE SEQUENCE [LARGE SCALE GENOMIC DNA]</scope>
    <source>
        <strain evidence="5 6">KACC 19094</strain>
    </source>
</reference>
<proteinExistence type="inferred from homology"/>
<dbReference type="EMBL" id="CP117417">
    <property type="protein sequence ID" value="WCT77117.1"/>
    <property type="molecule type" value="Genomic_DNA"/>
</dbReference>